<evidence type="ECO:0000256" key="1">
    <source>
        <dbReference type="SAM" id="MobiDB-lite"/>
    </source>
</evidence>
<dbReference type="EMBL" id="KZ772741">
    <property type="protein sequence ID" value="PTQ35691.1"/>
    <property type="molecule type" value="Genomic_DNA"/>
</dbReference>
<proteinExistence type="predicted"/>
<reference evidence="3" key="1">
    <citation type="journal article" date="2017" name="Cell">
        <title>Insights into land plant evolution garnered from the Marchantia polymorpha genome.</title>
        <authorList>
            <person name="Bowman J.L."/>
            <person name="Kohchi T."/>
            <person name="Yamato K.T."/>
            <person name="Jenkins J."/>
            <person name="Shu S."/>
            <person name="Ishizaki K."/>
            <person name="Yamaoka S."/>
            <person name="Nishihama R."/>
            <person name="Nakamura Y."/>
            <person name="Berger F."/>
            <person name="Adam C."/>
            <person name="Aki S.S."/>
            <person name="Althoff F."/>
            <person name="Araki T."/>
            <person name="Arteaga-Vazquez M.A."/>
            <person name="Balasubrmanian S."/>
            <person name="Barry K."/>
            <person name="Bauer D."/>
            <person name="Boehm C.R."/>
            <person name="Briginshaw L."/>
            <person name="Caballero-Perez J."/>
            <person name="Catarino B."/>
            <person name="Chen F."/>
            <person name="Chiyoda S."/>
            <person name="Chovatia M."/>
            <person name="Davies K.M."/>
            <person name="Delmans M."/>
            <person name="Demura T."/>
            <person name="Dierschke T."/>
            <person name="Dolan L."/>
            <person name="Dorantes-Acosta A.E."/>
            <person name="Eklund D.M."/>
            <person name="Florent S.N."/>
            <person name="Flores-Sandoval E."/>
            <person name="Fujiyama A."/>
            <person name="Fukuzawa H."/>
            <person name="Galik B."/>
            <person name="Grimanelli D."/>
            <person name="Grimwood J."/>
            <person name="Grossniklaus U."/>
            <person name="Hamada T."/>
            <person name="Haseloff J."/>
            <person name="Hetherington A.J."/>
            <person name="Higo A."/>
            <person name="Hirakawa Y."/>
            <person name="Hundley H.N."/>
            <person name="Ikeda Y."/>
            <person name="Inoue K."/>
            <person name="Inoue S.I."/>
            <person name="Ishida S."/>
            <person name="Jia Q."/>
            <person name="Kakita M."/>
            <person name="Kanazawa T."/>
            <person name="Kawai Y."/>
            <person name="Kawashima T."/>
            <person name="Kennedy M."/>
            <person name="Kinose K."/>
            <person name="Kinoshita T."/>
            <person name="Kohara Y."/>
            <person name="Koide E."/>
            <person name="Komatsu K."/>
            <person name="Kopischke S."/>
            <person name="Kubo M."/>
            <person name="Kyozuka J."/>
            <person name="Lagercrantz U."/>
            <person name="Lin S.S."/>
            <person name="Lindquist E."/>
            <person name="Lipzen A.M."/>
            <person name="Lu C.W."/>
            <person name="De Luna E."/>
            <person name="Martienssen R.A."/>
            <person name="Minamino N."/>
            <person name="Mizutani M."/>
            <person name="Mizutani M."/>
            <person name="Mochizuki N."/>
            <person name="Monte I."/>
            <person name="Mosher R."/>
            <person name="Nagasaki H."/>
            <person name="Nakagami H."/>
            <person name="Naramoto S."/>
            <person name="Nishitani K."/>
            <person name="Ohtani M."/>
            <person name="Okamoto T."/>
            <person name="Okumura M."/>
            <person name="Phillips J."/>
            <person name="Pollak B."/>
            <person name="Reinders A."/>
            <person name="Rovekamp M."/>
            <person name="Sano R."/>
            <person name="Sawa S."/>
            <person name="Schmid M.W."/>
            <person name="Shirakawa M."/>
            <person name="Solano R."/>
            <person name="Spunde A."/>
            <person name="Suetsugu N."/>
            <person name="Sugano S."/>
            <person name="Sugiyama A."/>
            <person name="Sun R."/>
            <person name="Suzuki Y."/>
            <person name="Takenaka M."/>
            <person name="Takezawa D."/>
            <person name="Tomogane H."/>
            <person name="Tsuzuki M."/>
            <person name="Ueda T."/>
            <person name="Umeda M."/>
            <person name="Ward J.M."/>
            <person name="Watanabe Y."/>
            <person name="Yazaki K."/>
            <person name="Yokoyama R."/>
            <person name="Yoshitake Y."/>
            <person name="Yotsui I."/>
            <person name="Zachgo S."/>
            <person name="Schmutz J."/>
        </authorList>
    </citation>
    <scope>NUCLEOTIDE SEQUENCE [LARGE SCALE GENOMIC DNA]</scope>
    <source>
        <strain evidence="3">Tak-1</strain>
    </source>
</reference>
<dbReference type="Proteomes" id="UP000244005">
    <property type="component" value="Unassembled WGS sequence"/>
</dbReference>
<feature type="region of interest" description="Disordered" evidence="1">
    <location>
        <begin position="1"/>
        <end position="56"/>
    </location>
</feature>
<sequence length="100" mass="10818">MDHQTSSAITSTSVVSDGKTPCKAQTRPSSTKARCPQEPGSRNPKPRGSNPRSEWVSEQNLNVLSVLSVMGISLSSPGSYERDQLSSAQLEHMMNELVTD</sequence>
<feature type="compositionally biased region" description="Low complexity" evidence="1">
    <location>
        <begin position="1"/>
        <end position="16"/>
    </location>
</feature>
<organism evidence="2 3">
    <name type="scientific">Marchantia polymorpha</name>
    <name type="common">Common liverwort</name>
    <name type="synonym">Marchantia aquatica</name>
    <dbReference type="NCBI Taxonomy" id="3197"/>
    <lineage>
        <taxon>Eukaryota</taxon>
        <taxon>Viridiplantae</taxon>
        <taxon>Streptophyta</taxon>
        <taxon>Embryophyta</taxon>
        <taxon>Marchantiophyta</taxon>
        <taxon>Marchantiopsida</taxon>
        <taxon>Marchantiidae</taxon>
        <taxon>Marchantiales</taxon>
        <taxon>Marchantiaceae</taxon>
        <taxon>Marchantia</taxon>
    </lineage>
</organism>
<name>A0A2R6WPB5_MARPO</name>
<evidence type="ECO:0000313" key="3">
    <source>
        <dbReference type="Proteomes" id="UP000244005"/>
    </source>
</evidence>
<protein>
    <submittedName>
        <fullName evidence="2">Uncharacterized protein</fullName>
    </submittedName>
</protein>
<accession>A0A2R6WPB5</accession>
<evidence type="ECO:0000313" key="2">
    <source>
        <dbReference type="EMBL" id="PTQ35691.1"/>
    </source>
</evidence>
<keyword evidence="3" id="KW-1185">Reference proteome</keyword>
<dbReference type="AlphaFoldDB" id="A0A2R6WPB5"/>
<gene>
    <name evidence="2" type="ORF">MARPO_0069s0036</name>
</gene>